<feature type="domain" description="Signal transduction histidine kinase internal region" evidence="3">
    <location>
        <begin position="397"/>
        <end position="476"/>
    </location>
</feature>
<dbReference type="InterPro" id="IPR050640">
    <property type="entry name" value="Bact_2-comp_sensor_kinase"/>
</dbReference>
<keyword evidence="1" id="KW-1133">Transmembrane helix</keyword>
<dbReference type="InterPro" id="IPR003594">
    <property type="entry name" value="HATPase_dom"/>
</dbReference>
<accession>A0A8J8SJ72</accession>
<protein>
    <submittedName>
        <fullName evidence="4">Histidine kinase</fullName>
    </submittedName>
</protein>
<dbReference type="Gene3D" id="3.30.565.10">
    <property type="entry name" value="Histidine kinase-like ATPase, C-terminal domain"/>
    <property type="match status" value="1"/>
</dbReference>
<dbReference type="GO" id="GO:0000155">
    <property type="term" value="F:phosphorelay sensor kinase activity"/>
    <property type="evidence" value="ECO:0007669"/>
    <property type="project" value="InterPro"/>
</dbReference>
<feature type="domain" description="Histidine kinase/HSP90-like ATPase" evidence="2">
    <location>
        <begin position="493"/>
        <end position="600"/>
    </location>
</feature>
<proteinExistence type="predicted"/>
<dbReference type="PANTHER" id="PTHR34220">
    <property type="entry name" value="SENSOR HISTIDINE KINASE YPDA"/>
    <property type="match status" value="1"/>
</dbReference>
<keyword evidence="1" id="KW-0472">Membrane</keyword>
<gene>
    <name evidence="4" type="ORF">HZI73_25020</name>
</gene>
<dbReference type="EMBL" id="CP058649">
    <property type="protein sequence ID" value="QUI25361.1"/>
    <property type="molecule type" value="Genomic_DNA"/>
</dbReference>
<name>A0A8J8SJ72_9FIRM</name>
<dbReference type="KEGG" id="vpy:HZI73_25020"/>
<dbReference type="Pfam" id="PF02518">
    <property type="entry name" value="HATPase_c"/>
    <property type="match status" value="1"/>
</dbReference>
<dbReference type="PANTHER" id="PTHR34220:SF7">
    <property type="entry name" value="SENSOR HISTIDINE KINASE YPDA"/>
    <property type="match status" value="1"/>
</dbReference>
<dbReference type="RefSeq" id="WP_212696064.1">
    <property type="nucleotide sequence ID" value="NZ_CP058649.1"/>
</dbReference>
<evidence type="ECO:0000259" key="2">
    <source>
        <dbReference type="Pfam" id="PF02518"/>
    </source>
</evidence>
<evidence type="ECO:0000256" key="1">
    <source>
        <dbReference type="SAM" id="Phobius"/>
    </source>
</evidence>
<organism evidence="4 5">
    <name type="scientific">Vallitalea pronyensis</name>
    <dbReference type="NCBI Taxonomy" id="1348613"/>
    <lineage>
        <taxon>Bacteria</taxon>
        <taxon>Bacillati</taxon>
        <taxon>Bacillota</taxon>
        <taxon>Clostridia</taxon>
        <taxon>Lachnospirales</taxon>
        <taxon>Vallitaleaceae</taxon>
        <taxon>Vallitalea</taxon>
    </lineage>
</organism>
<dbReference type="Proteomes" id="UP000683246">
    <property type="component" value="Chromosome"/>
</dbReference>
<dbReference type="SUPFAM" id="SSF55874">
    <property type="entry name" value="ATPase domain of HSP90 chaperone/DNA topoisomerase II/histidine kinase"/>
    <property type="match status" value="1"/>
</dbReference>
<feature type="transmembrane region" description="Helical" evidence="1">
    <location>
        <begin position="310"/>
        <end position="337"/>
    </location>
</feature>
<reference evidence="4" key="1">
    <citation type="submission" date="2020-07" db="EMBL/GenBank/DDBJ databases">
        <title>Vallitalea pronyensis genome.</title>
        <authorList>
            <person name="Postec A."/>
        </authorList>
    </citation>
    <scope>NUCLEOTIDE SEQUENCE</scope>
    <source>
        <strain evidence="4">FatNI3</strain>
    </source>
</reference>
<dbReference type="InterPro" id="IPR010559">
    <property type="entry name" value="Sig_transdc_His_kin_internal"/>
</dbReference>
<feature type="transmembrane region" description="Helical" evidence="1">
    <location>
        <begin position="20"/>
        <end position="45"/>
    </location>
</feature>
<keyword evidence="5" id="KW-1185">Reference proteome</keyword>
<evidence type="ECO:0000313" key="4">
    <source>
        <dbReference type="EMBL" id="QUI25361.1"/>
    </source>
</evidence>
<dbReference type="AlphaFoldDB" id="A0A8J8SJ72"/>
<evidence type="ECO:0000259" key="3">
    <source>
        <dbReference type="Pfam" id="PF06580"/>
    </source>
</evidence>
<dbReference type="GO" id="GO:0016020">
    <property type="term" value="C:membrane"/>
    <property type="evidence" value="ECO:0007669"/>
    <property type="project" value="InterPro"/>
</dbReference>
<dbReference type="Pfam" id="PF06580">
    <property type="entry name" value="His_kinase"/>
    <property type="match status" value="1"/>
</dbReference>
<dbReference type="InterPro" id="IPR036890">
    <property type="entry name" value="HATPase_C_sf"/>
</dbReference>
<keyword evidence="4" id="KW-0418">Kinase</keyword>
<keyword evidence="4" id="KW-0808">Transferase</keyword>
<evidence type="ECO:0000313" key="5">
    <source>
        <dbReference type="Proteomes" id="UP000683246"/>
    </source>
</evidence>
<sequence>MKNSDYSIWKTIVEYRQNSIFTRFFSFILIILATVLIGVSISIFYSYNQSLDDERVTLNDKSIDRLKDVLDFMLTGSDDLSLRISQNLVIKDLLMKSKEGQWSSDTIEAINRTVKAISIHATDYIDEVGVYVYANKMFISSEGLIDIHYDASKDSWQSYVKQDLSPWGSFVYAESSDFNEDKDGEQGNNRVENLVMLRALTLNGKTKGIVFIRIGLDHIESFYDYDNANTSDTIMIVDGDGTVKYANNKALLGNNIQGMDDFHKMKPDFATRYYRTENKKLLVSARMANYNDYVYLLAKSISLEEAQKKIVFVLIIIICVSIVVAMLLSAIMSYYMYRPFRYIIRRINNVGNMPLKDSVSELGELKYIVTRFMNNHKNQLDLTDQLHESMDQLKLAQTLALQSQINPHFLHNTLNDITIMALQLTGEENDVSKSIRNLSDMLRISFQSKDLLIPVRVELEHVRSYLDIERMRYPGKFSVTWEIEEDILDCVMVKTVLQPLVENAIHHGLKDKRKDGLITIKGERSMDHMMFWIKDNGGGMESKQLDTLLNAIASRHIKFGSHIGIANVHTKIGIIFGADYGLTIKSQLGIGTEIQVTLPAIKNE</sequence>
<keyword evidence="1" id="KW-0812">Transmembrane</keyword>